<dbReference type="InterPro" id="IPR022555">
    <property type="entry name" value="DUF2577"/>
</dbReference>
<protein>
    <recommendedName>
        <fullName evidence="3">DUF2577 domain-containing protein</fullName>
    </recommendedName>
</protein>
<proteinExistence type="predicted"/>
<name>A0A6M0RCD2_9CLOT</name>
<accession>A0A6M0RCD2</accession>
<sequence length="81" mass="9279">MSNPYANMINIFREEGKYFNTSNPGIGTISSITPLKINYNDFVLNRENLKVNKDISLEIGNEVFLYPTENEQTYIVICVVI</sequence>
<evidence type="ECO:0000313" key="2">
    <source>
        <dbReference type="Proteomes" id="UP000473885"/>
    </source>
</evidence>
<organism evidence="1 2">
    <name type="scientific">Clostridium niameyense</name>
    <dbReference type="NCBI Taxonomy" id="1622073"/>
    <lineage>
        <taxon>Bacteria</taxon>
        <taxon>Bacillati</taxon>
        <taxon>Bacillota</taxon>
        <taxon>Clostridia</taxon>
        <taxon>Eubacteriales</taxon>
        <taxon>Clostridiaceae</taxon>
        <taxon>Clostridium</taxon>
    </lineage>
</organism>
<keyword evidence="2" id="KW-1185">Reference proteome</keyword>
<dbReference type="EMBL" id="SXDP01000017">
    <property type="protein sequence ID" value="NEZ47955.1"/>
    <property type="molecule type" value="Genomic_DNA"/>
</dbReference>
<dbReference type="AlphaFoldDB" id="A0A6M0RCD2"/>
<dbReference type="RefSeq" id="WP_163249909.1">
    <property type="nucleotide sequence ID" value="NZ_SXDP01000017.1"/>
</dbReference>
<evidence type="ECO:0000313" key="1">
    <source>
        <dbReference type="EMBL" id="NEZ47955.1"/>
    </source>
</evidence>
<dbReference type="Proteomes" id="UP000473885">
    <property type="component" value="Unassembled WGS sequence"/>
</dbReference>
<dbReference type="Pfam" id="PF10844">
    <property type="entry name" value="DUF2577"/>
    <property type="match status" value="1"/>
</dbReference>
<reference evidence="1 2" key="1">
    <citation type="submission" date="2019-04" db="EMBL/GenBank/DDBJ databases">
        <title>Genome sequencing of Clostridium botulinum Groups I-IV and Clostridium butyricum.</title>
        <authorList>
            <person name="Brunt J."/>
            <person name="Van Vliet A.H.M."/>
            <person name="Stringer S.C."/>
            <person name="Carter A.T."/>
            <person name="Peck M.W."/>
        </authorList>
    </citation>
    <scope>NUCLEOTIDE SEQUENCE [LARGE SCALE GENOMIC DNA]</scope>
    <source>
        <strain evidence="1 2">IFR 18/094</strain>
    </source>
</reference>
<comment type="caution">
    <text evidence="1">The sequence shown here is derived from an EMBL/GenBank/DDBJ whole genome shotgun (WGS) entry which is preliminary data.</text>
</comment>
<evidence type="ECO:0008006" key="3">
    <source>
        <dbReference type="Google" id="ProtNLM"/>
    </source>
</evidence>
<gene>
    <name evidence="1" type="ORF">FDF74_12260</name>
</gene>